<evidence type="ECO:0000313" key="2">
    <source>
        <dbReference type="Proteomes" id="UP000295294"/>
    </source>
</evidence>
<gene>
    <name evidence="1" type="ORF">E0W60_35415</name>
</gene>
<dbReference type="OrthoDB" id="9115345at2"/>
<geneLocation type="plasmid" evidence="1">
    <name>unnamed4</name>
</geneLocation>
<accession>A0A4P7LL68</accession>
<name>A0A4P7LL68_9BURK</name>
<proteinExistence type="predicted"/>
<keyword evidence="1" id="KW-0614">Plasmid</keyword>
<reference evidence="1 2" key="1">
    <citation type="submission" date="2019-03" db="EMBL/GenBank/DDBJ databases">
        <title>Efficiently degradation of phenoxyalkanoic acid herbicides by Cupriavidus oxalaticus strain X32.</title>
        <authorList>
            <person name="Sheng X."/>
        </authorList>
    </citation>
    <scope>NUCLEOTIDE SEQUENCE [LARGE SCALE GENOMIC DNA]</scope>
    <source>
        <strain evidence="1 2">X32</strain>
        <plasmid evidence="1 2">unnamed4</plasmid>
    </source>
</reference>
<evidence type="ECO:0000313" key="1">
    <source>
        <dbReference type="EMBL" id="QBY56308.1"/>
    </source>
</evidence>
<evidence type="ECO:0008006" key="3">
    <source>
        <dbReference type="Google" id="ProtNLM"/>
    </source>
</evidence>
<dbReference type="Proteomes" id="UP000295294">
    <property type="component" value="Plasmid unnamed4"/>
</dbReference>
<dbReference type="AlphaFoldDB" id="A0A4P7LL68"/>
<protein>
    <recommendedName>
        <fullName evidence="3">TniQ family protein</fullName>
    </recommendedName>
</protein>
<dbReference type="EMBL" id="CP038639">
    <property type="protein sequence ID" value="QBY56308.1"/>
    <property type="molecule type" value="Genomic_DNA"/>
</dbReference>
<dbReference type="KEGG" id="cox:E0W60_35415"/>
<organism evidence="1 2">
    <name type="scientific">Cupriavidus oxalaticus</name>
    <dbReference type="NCBI Taxonomy" id="96344"/>
    <lineage>
        <taxon>Bacteria</taxon>
        <taxon>Pseudomonadati</taxon>
        <taxon>Pseudomonadota</taxon>
        <taxon>Betaproteobacteria</taxon>
        <taxon>Burkholderiales</taxon>
        <taxon>Burkholderiaceae</taxon>
        <taxon>Cupriavidus</taxon>
    </lineage>
</organism>
<sequence length="227" mass="26013">MSSHAMQSDACSSPPPCEGLLRRPRFPILTLDEAKLTPALGYVFDKKWIDPRESLVSILWKLKVANALSGVAVMRLMRLDIDPYESLPPKRGFIDVVRLNEALGLPTKSLHMALIEETNRRRYSEVFRYCHFCMVRGYHSLLHQLETASRCPAHRCPVESACRQCGHEAPYCLNVQLLEAPHRCAHCHAFYGNRAWRPDRPRPMRPDQRIAFARSYFEQGLGCRSHG</sequence>